<feature type="transmembrane region" description="Helical" evidence="2">
    <location>
        <begin position="104"/>
        <end position="127"/>
    </location>
</feature>
<keyword evidence="2" id="KW-0812">Transmembrane</keyword>
<keyword evidence="2" id="KW-0472">Membrane</keyword>
<dbReference type="PANTHER" id="PTHR33787:SF3">
    <property type="entry name" value="YCF20-LIKE PROTEIN"/>
    <property type="match status" value="1"/>
</dbReference>
<reference evidence="3 4" key="1">
    <citation type="journal article" date="2021" name="Hortic Res">
        <title>Chromosome-scale assembly of the Dendrobium chrysotoxum genome enhances the understanding of orchid evolution.</title>
        <authorList>
            <person name="Zhang Y."/>
            <person name="Zhang G.Q."/>
            <person name="Zhang D."/>
            <person name="Liu X.D."/>
            <person name="Xu X.Y."/>
            <person name="Sun W.H."/>
            <person name="Yu X."/>
            <person name="Zhu X."/>
            <person name="Wang Z.W."/>
            <person name="Zhao X."/>
            <person name="Zhong W.Y."/>
            <person name="Chen H."/>
            <person name="Yin W.L."/>
            <person name="Huang T."/>
            <person name="Niu S.C."/>
            <person name="Liu Z.J."/>
        </authorList>
    </citation>
    <scope>NUCLEOTIDE SEQUENCE [LARGE SCALE GENOMIC DNA]</scope>
    <source>
        <strain evidence="3">Lindl</strain>
    </source>
</reference>
<dbReference type="InterPro" id="IPR007572">
    <property type="entry name" value="Uncharacterised_Ycf20"/>
</dbReference>
<evidence type="ECO:0000313" key="3">
    <source>
        <dbReference type="EMBL" id="KAH0457149.1"/>
    </source>
</evidence>
<proteinExistence type="inferred from homology"/>
<dbReference type="PANTHER" id="PTHR33787">
    <property type="match status" value="1"/>
</dbReference>
<evidence type="ECO:0000313" key="4">
    <source>
        <dbReference type="Proteomes" id="UP000775213"/>
    </source>
</evidence>
<keyword evidence="4" id="KW-1185">Reference proteome</keyword>
<dbReference type="Proteomes" id="UP000775213">
    <property type="component" value="Unassembled WGS sequence"/>
</dbReference>
<evidence type="ECO:0000256" key="1">
    <source>
        <dbReference type="ARBA" id="ARBA00009846"/>
    </source>
</evidence>
<evidence type="ECO:0000256" key="2">
    <source>
        <dbReference type="SAM" id="Phobius"/>
    </source>
</evidence>
<dbReference type="AlphaFoldDB" id="A0AAV7GNC0"/>
<gene>
    <name evidence="3" type="ORF">IEQ34_015056</name>
</gene>
<comment type="caution">
    <text evidence="3">The sequence shown here is derived from an EMBL/GenBank/DDBJ whole genome shotgun (WGS) entry which is preliminary data.</text>
</comment>
<dbReference type="InterPro" id="IPR036259">
    <property type="entry name" value="MFS_trans_sf"/>
</dbReference>
<keyword evidence="2" id="KW-1133">Transmembrane helix</keyword>
<accession>A0AAV7GNC0</accession>
<dbReference type="SUPFAM" id="SSF103473">
    <property type="entry name" value="MFS general substrate transporter"/>
    <property type="match status" value="1"/>
</dbReference>
<sequence>MATQLLVLPCHTGNIYRSRTFLLSVLQRTVRDRSCRTRPHFCFICLAATSVNNSRCRKLMVKSMVDETRSGPPKNNKETTRLIRNIQTLLRKFSSRINELRRGILVKVLFFLLGFYCATAFATVIGQTGDWDILSAGLAVVVVEAIGAIMYSASSRFFDKIRDLITMFNYWKAGLTLGLFLDSFKYEMDTLLENFNPFYINMDFFHTLL</sequence>
<dbReference type="EMBL" id="JAGFBR010000013">
    <property type="protein sequence ID" value="KAH0457149.1"/>
    <property type="molecule type" value="Genomic_DNA"/>
</dbReference>
<organism evidence="3 4">
    <name type="scientific">Dendrobium chrysotoxum</name>
    <name type="common">Orchid</name>
    <dbReference type="NCBI Taxonomy" id="161865"/>
    <lineage>
        <taxon>Eukaryota</taxon>
        <taxon>Viridiplantae</taxon>
        <taxon>Streptophyta</taxon>
        <taxon>Embryophyta</taxon>
        <taxon>Tracheophyta</taxon>
        <taxon>Spermatophyta</taxon>
        <taxon>Magnoliopsida</taxon>
        <taxon>Liliopsida</taxon>
        <taxon>Asparagales</taxon>
        <taxon>Orchidaceae</taxon>
        <taxon>Epidendroideae</taxon>
        <taxon>Malaxideae</taxon>
        <taxon>Dendrobiinae</taxon>
        <taxon>Dendrobium</taxon>
    </lineage>
</organism>
<dbReference type="Pfam" id="PF04483">
    <property type="entry name" value="DUF565"/>
    <property type="match status" value="1"/>
</dbReference>
<evidence type="ECO:0008006" key="5">
    <source>
        <dbReference type="Google" id="ProtNLM"/>
    </source>
</evidence>
<protein>
    <recommendedName>
        <fullName evidence="5">Ycf20-like protein</fullName>
    </recommendedName>
</protein>
<feature type="transmembrane region" description="Helical" evidence="2">
    <location>
        <begin position="133"/>
        <end position="153"/>
    </location>
</feature>
<comment type="similarity">
    <text evidence="1">Belongs to the ycf20 family.</text>
</comment>
<name>A0AAV7GNC0_DENCH</name>